<dbReference type="GO" id="GO:0097320">
    <property type="term" value="P:plasma membrane tubulation"/>
    <property type="evidence" value="ECO:0007669"/>
    <property type="project" value="TreeGrafter"/>
</dbReference>
<comment type="similarity">
    <text evidence="2">Belongs to the sorting nexin family.</text>
</comment>
<evidence type="ECO:0000256" key="2">
    <source>
        <dbReference type="ARBA" id="ARBA00010883"/>
    </source>
</evidence>
<evidence type="ECO:0000256" key="3">
    <source>
        <dbReference type="ARBA" id="ARBA00022443"/>
    </source>
</evidence>
<accession>A0A9J6CZF7</accession>
<keyword evidence="8" id="KW-1185">Reference proteome</keyword>
<dbReference type="EMBL" id="JABSTU010004269">
    <property type="protein sequence ID" value="KAH7964076.1"/>
    <property type="molecule type" value="Genomic_DNA"/>
</dbReference>
<keyword evidence="5" id="KW-0968">Cytoplasmic vesicle</keyword>
<dbReference type="PANTHER" id="PTHR45827:SF1">
    <property type="entry name" value="SORTING NEXIN"/>
    <property type="match status" value="1"/>
</dbReference>
<dbReference type="AlphaFoldDB" id="A0A9J6CZF7"/>
<dbReference type="GO" id="GO:0035091">
    <property type="term" value="F:phosphatidylinositol binding"/>
    <property type="evidence" value="ECO:0007669"/>
    <property type="project" value="InterPro"/>
</dbReference>
<evidence type="ECO:0000313" key="7">
    <source>
        <dbReference type="EMBL" id="KAH7964076.1"/>
    </source>
</evidence>
<dbReference type="SUPFAM" id="SSF64268">
    <property type="entry name" value="PX domain"/>
    <property type="match status" value="1"/>
</dbReference>
<comment type="subcellular location">
    <subcellularLocation>
        <location evidence="1">Cytoplasmic vesicle membrane</location>
    </subcellularLocation>
</comment>
<dbReference type="GO" id="GO:0016197">
    <property type="term" value="P:endosomal transport"/>
    <property type="evidence" value="ECO:0007669"/>
    <property type="project" value="TreeGrafter"/>
</dbReference>
<dbReference type="GO" id="GO:0006897">
    <property type="term" value="P:endocytosis"/>
    <property type="evidence" value="ECO:0007669"/>
    <property type="project" value="TreeGrafter"/>
</dbReference>
<sequence length="199" mass="23001">MHQPPHLSKPCNYDLFPPNRSSIQEASSKEEATSKGGTVKRCNRCLYFGKSGGQSWLLGLIYPVVPSDEQMHIVDCDGTITLACTMDPYYCEVFPPKKESKFKGLKNYISCQLKPPFNDVPVSQHYKPFDWLIECFQRKFSLIPVPLLPDKQSSGRYHNDFIEHEMTKLQLWVNRICQHPVVSQSSVWMHFLTCNDKKR</sequence>
<name>A0A9J6CZF7_RHIMP</name>
<dbReference type="GO" id="GO:0030659">
    <property type="term" value="C:cytoplasmic vesicle membrane"/>
    <property type="evidence" value="ECO:0007669"/>
    <property type="project" value="UniProtKB-SubCell"/>
</dbReference>
<comment type="caution">
    <text evidence="7">The sequence shown here is derived from an EMBL/GenBank/DDBJ whole genome shotgun (WGS) entry which is preliminary data.</text>
</comment>
<organism evidence="7 8">
    <name type="scientific">Rhipicephalus microplus</name>
    <name type="common">Cattle tick</name>
    <name type="synonym">Boophilus microplus</name>
    <dbReference type="NCBI Taxonomy" id="6941"/>
    <lineage>
        <taxon>Eukaryota</taxon>
        <taxon>Metazoa</taxon>
        <taxon>Ecdysozoa</taxon>
        <taxon>Arthropoda</taxon>
        <taxon>Chelicerata</taxon>
        <taxon>Arachnida</taxon>
        <taxon>Acari</taxon>
        <taxon>Parasitiformes</taxon>
        <taxon>Ixodida</taxon>
        <taxon>Ixodoidea</taxon>
        <taxon>Ixodidae</taxon>
        <taxon>Rhipicephalinae</taxon>
        <taxon>Rhipicephalus</taxon>
        <taxon>Boophilus</taxon>
    </lineage>
</organism>
<reference evidence="7" key="2">
    <citation type="submission" date="2021-09" db="EMBL/GenBank/DDBJ databases">
        <authorList>
            <person name="Jia N."/>
            <person name="Wang J."/>
            <person name="Shi W."/>
            <person name="Du L."/>
            <person name="Sun Y."/>
            <person name="Zhan W."/>
            <person name="Jiang J."/>
            <person name="Wang Q."/>
            <person name="Zhang B."/>
            <person name="Ji P."/>
            <person name="Sakyi L.B."/>
            <person name="Cui X."/>
            <person name="Yuan T."/>
            <person name="Jiang B."/>
            <person name="Yang W."/>
            <person name="Lam T.T.-Y."/>
            <person name="Chang Q."/>
            <person name="Ding S."/>
            <person name="Wang X."/>
            <person name="Zhu J."/>
            <person name="Ruan X."/>
            <person name="Zhao L."/>
            <person name="Wei J."/>
            <person name="Que T."/>
            <person name="Du C."/>
            <person name="Cheng J."/>
            <person name="Dai P."/>
            <person name="Han X."/>
            <person name="Huang E."/>
            <person name="Gao Y."/>
            <person name="Liu J."/>
            <person name="Shao H."/>
            <person name="Ye R."/>
            <person name="Li L."/>
            <person name="Wei W."/>
            <person name="Wang X."/>
            <person name="Wang C."/>
            <person name="Huo Q."/>
            <person name="Li W."/>
            <person name="Guo W."/>
            <person name="Chen H."/>
            <person name="Chen S."/>
            <person name="Zhou L."/>
            <person name="Zhou L."/>
            <person name="Ni X."/>
            <person name="Tian J."/>
            <person name="Zhou Y."/>
            <person name="Sheng Y."/>
            <person name="Liu T."/>
            <person name="Pan Y."/>
            <person name="Xia L."/>
            <person name="Li J."/>
            <person name="Zhao F."/>
            <person name="Cao W."/>
        </authorList>
    </citation>
    <scope>NUCLEOTIDE SEQUENCE</scope>
    <source>
        <strain evidence="7">Rmic-2018</strain>
        <tissue evidence="7">Larvae</tissue>
    </source>
</reference>
<dbReference type="Gene3D" id="3.30.1520.10">
    <property type="entry name" value="Phox-like domain"/>
    <property type="match status" value="1"/>
</dbReference>
<reference evidence="7" key="1">
    <citation type="journal article" date="2020" name="Cell">
        <title>Large-Scale Comparative Analyses of Tick Genomes Elucidate Their Genetic Diversity and Vector Capacities.</title>
        <authorList>
            <consortium name="Tick Genome and Microbiome Consortium (TIGMIC)"/>
            <person name="Jia N."/>
            <person name="Wang J."/>
            <person name="Shi W."/>
            <person name="Du L."/>
            <person name="Sun Y."/>
            <person name="Zhan W."/>
            <person name="Jiang J.F."/>
            <person name="Wang Q."/>
            <person name="Zhang B."/>
            <person name="Ji P."/>
            <person name="Bell-Sakyi L."/>
            <person name="Cui X.M."/>
            <person name="Yuan T.T."/>
            <person name="Jiang B.G."/>
            <person name="Yang W.F."/>
            <person name="Lam T.T."/>
            <person name="Chang Q.C."/>
            <person name="Ding S.J."/>
            <person name="Wang X.J."/>
            <person name="Zhu J.G."/>
            <person name="Ruan X.D."/>
            <person name="Zhao L."/>
            <person name="Wei J.T."/>
            <person name="Ye R.Z."/>
            <person name="Que T.C."/>
            <person name="Du C.H."/>
            <person name="Zhou Y.H."/>
            <person name="Cheng J.X."/>
            <person name="Dai P.F."/>
            <person name="Guo W.B."/>
            <person name="Han X.H."/>
            <person name="Huang E.J."/>
            <person name="Li L.F."/>
            <person name="Wei W."/>
            <person name="Gao Y.C."/>
            <person name="Liu J.Z."/>
            <person name="Shao H.Z."/>
            <person name="Wang X."/>
            <person name="Wang C.C."/>
            <person name="Yang T.C."/>
            <person name="Huo Q.B."/>
            <person name="Li W."/>
            <person name="Chen H.Y."/>
            <person name="Chen S.E."/>
            <person name="Zhou L.G."/>
            <person name="Ni X.B."/>
            <person name="Tian J.H."/>
            <person name="Sheng Y."/>
            <person name="Liu T."/>
            <person name="Pan Y.S."/>
            <person name="Xia L.Y."/>
            <person name="Li J."/>
            <person name="Zhao F."/>
            <person name="Cao W.C."/>
        </authorList>
    </citation>
    <scope>NUCLEOTIDE SEQUENCE</scope>
    <source>
        <strain evidence="7">Rmic-2018</strain>
    </source>
</reference>
<dbReference type="Proteomes" id="UP000821866">
    <property type="component" value="Unassembled WGS sequence"/>
</dbReference>
<dbReference type="FunFam" id="3.30.1520.10:FF:000004">
    <property type="entry name" value="Sorting nexin"/>
    <property type="match status" value="1"/>
</dbReference>
<dbReference type="InterPro" id="IPR001683">
    <property type="entry name" value="PX_dom"/>
</dbReference>
<dbReference type="InterPro" id="IPR036871">
    <property type="entry name" value="PX_dom_sf"/>
</dbReference>
<feature type="domain" description="PX" evidence="6">
    <location>
        <begin position="89"/>
        <end position="199"/>
    </location>
</feature>
<dbReference type="Pfam" id="PF00787">
    <property type="entry name" value="PX"/>
    <property type="match status" value="1"/>
</dbReference>
<proteinExistence type="inferred from homology"/>
<evidence type="ECO:0000259" key="6">
    <source>
        <dbReference type="PROSITE" id="PS50195"/>
    </source>
</evidence>
<dbReference type="VEuPathDB" id="VectorBase:LOC119180913"/>
<dbReference type="GO" id="GO:0005886">
    <property type="term" value="C:plasma membrane"/>
    <property type="evidence" value="ECO:0007669"/>
    <property type="project" value="TreeGrafter"/>
</dbReference>
<protein>
    <recommendedName>
        <fullName evidence="6">PX domain-containing protein</fullName>
    </recommendedName>
</protein>
<evidence type="ECO:0000256" key="4">
    <source>
        <dbReference type="ARBA" id="ARBA00023136"/>
    </source>
</evidence>
<keyword evidence="4" id="KW-0472">Membrane</keyword>
<evidence type="ECO:0000256" key="1">
    <source>
        <dbReference type="ARBA" id="ARBA00004156"/>
    </source>
</evidence>
<evidence type="ECO:0000313" key="8">
    <source>
        <dbReference type="Proteomes" id="UP000821866"/>
    </source>
</evidence>
<dbReference type="SMART" id="SM00312">
    <property type="entry name" value="PX"/>
    <property type="match status" value="1"/>
</dbReference>
<keyword evidence="3" id="KW-0728">SH3 domain</keyword>
<dbReference type="PANTHER" id="PTHR45827">
    <property type="entry name" value="SORTING NEXIN"/>
    <property type="match status" value="1"/>
</dbReference>
<gene>
    <name evidence="7" type="ORF">HPB51_027685</name>
</gene>
<evidence type="ECO:0000256" key="5">
    <source>
        <dbReference type="ARBA" id="ARBA00023329"/>
    </source>
</evidence>
<dbReference type="PROSITE" id="PS50195">
    <property type="entry name" value="PX"/>
    <property type="match status" value="1"/>
</dbReference>